<dbReference type="PRINTS" id="PR00420">
    <property type="entry name" value="RNGMNOXGNASE"/>
</dbReference>
<dbReference type="InterPro" id="IPR002938">
    <property type="entry name" value="FAD-bd"/>
</dbReference>
<dbReference type="Proteomes" id="UP001501469">
    <property type="component" value="Unassembled WGS sequence"/>
</dbReference>
<comment type="caution">
    <text evidence="4">The sequence shown here is derived from an EMBL/GenBank/DDBJ whole genome shotgun (WGS) entry which is preliminary data.</text>
</comment>
<dbReference type="PANTHER" id="PTHR13789:SF309">
    <property type="entry name" value="PUTATIVE (AFU_ORTHOLOGUE AFUA_6G14510)-RELATED"/>
    <property type="match status" value="1"/>
</dbReference>
<keyword evidence="2 4" id="KW-0503">Monooxygenase</keyword>
<evidence type="ECO:0000259" key="3">
    <source>
        <dbReference type="Pfam" id="PF01494"/>
    </source>
</evidence>
<accession>A0ABP7TB61</accession>
<evidence type="ECO:0000313" key="4">
    <source>
        <dbReference type="EMBL" id="GAA4023662.1"/>
    </source>
</evidence>
<protein>
    <submittedName>
        <fullName evidence="4">FAD-dependent monooxygenase</fullName>
    </submittedName>
</protein>
<dbReference type="EMBL" id="BAABDK010000001">
    <property type="protein sequence ID" value="GAA4023662.1"/>
    <property type="molecule type" value="Genomic_DNA"/>
</dbReference>
<feature type="domain" description="FAD-binding" evidence="3">
    <location>
        <begin position="4"/>
        <end position="341"/>
    </location>
</feature>
<dbReference type="InterPro" id="IPR036188">
    <property type="entry name" value="FAD/NAD-bd_sf"/>
</dbReference>
<evidence type="ECO:0000256" key="1">
    <source>
        <dbReference type="ARBA" id="ARBA00023002"/>
    </source>
</evidence>
<proteinExistence type="predicted"/>
<name>A0ABP7TB61_9BACT</name>
<dbReference type="InterPro" id="IPR050493">
    <property type="entry name" value="FAD-dep_Monooxygenase_BioMet"/>
</dbReference>
<sequence length="386" mass="41627">MNFAIIGAGIGGLSTAHALLNVGHQVQVFERAETIKEVGAGVVLGANAMHVLHHLGLHDAVRSAGHPVTSISLLGQRGEVLNAADTQAFTKLIGFDNLAIHRATLQRVLLDTLPPGTLQLGKAFTHFSESPEAVTAHFADGSSAQAAALIAADGLRSQVRLQLLPNSQPRYAGYTCWRAVLQAESLQLPAGKSAEIWGGKAGRFGYVPLANGQVYWFACLNSPEPNNPRFRDFRVADLQRQFAAMPQPVPELLALTTDAQLLWNDILDLKPLRNFAFGRVLLLGDAAHATTPNMGQGAGQAIEDALALARSLHLHPTNINAAFQAFEARRRPRTTRIVEQSWLMGRIGQLENPLLTSVRDAVLRQTPASVSARQMAFLYQGEGSDE</sequence>
<dbReference type="GO" id="GO:0004497">
    <property type="term" value="F:monooxygenase activity"/>
    <property type="evidence" value="ECO:0007669"/>
    <property type="project" value="UniProtKB-KW"/>
</dbReference>
<dbReference type="SUPFAM" id="SSF51905">
    <property type="entry name" value="FAD/NAD(P)-binding domain"/>
    <property type="match status" value="1"/>
</dbReference>
<dbReference type="Pfam" id="PF01494">
    <property type="entry name" value="FAD_binding_3"/>
    <property type="match status" value="1"/>
</dbReference>
<dbReference type="PANTHER" id="PTHR13789">
    <property type="entry name" value="MONOOXYGENASE"/>
    <property type="match status" value="1"/>
</dbReference>
<dbReference type="RefSeq" id="WP_345049755.1">
    <property type="nucleotide sequence ID" value="NZ_BAABDK010000001.1"/>
</dbReference>
<keyword evidence="1" id="KW-0560">Oxidoreductase</keyword>
<keyword evidence="5" id="KW-1185">Reference proteome</keyword>
<dbReference type="NCBIfam" id="NF005243">
    <property type="entry name" value="PRK06753.1"/>
    <property type="match status" value="1"/>
</dbReference>
<gene>
    <name evidence="4" type="ORF">GCM10022409_04410</name>
</gene>
<dbReference type="Gene3D" id="3.50.50.60">
    <property type="entry name" value="FAD/NAD(P)-binding domain"/>
    <property type="match status" value="1"/>
</dbReference>
<evidence type="ECO:0000256" key="2">
    <source>
        <dbReference type="ARBA" id="ARBA00023033"/>
    </source>
</evidence>
<reference evidence="5" key="1">
    <citation type="journal article" date="2019" name="Int. J. Syst. Evol. Microbiol.">
        <title>The Global Catalogue of Microorganisms (GCM) 10K type strain sequencing project: providing services to taxonomists for standard genome sequencing and annotation.</title>
        <authorList>
            <consortium name="The Broad Institute Genomics Platform"/>
            <consortium name="The Broad Institute Genome Sequencing Center for Infectious Disease"/>
            <person name="Wu L."/>
            <person name="Ma J."/>
        </authorList>
    </citation>
    <scope>NUCLEOTIDE SEQUENCE [LARGE SCALE GENOMIC DNA]</scope>
    <source>
        <strain evidence="5">JCM 17225</strain>
    </source>
</reference>
<organism evidence="4 5">
    <name type="scientific">Hymenobacter glaciei</name>
    <dbReference type="NCBI Taxonomy" id="877209"/>
    <lineage>
        <taxon>Bacteria</taxon>
        <taxon>Pseudomonadati</taxon>
        <taxon>Bacteroidota</taxon>
        <taxon>Cytophagia</taxon>
        <taxon>Cytophagales</taxon>
        <taxon>Hymenobacteraceae</taxon>
        <taxon>Hymenobacter</taxon>
    </lineage>
</organism>
<evidence type="ECO:0000313" key="5">
    <source>
        <dbReference type="Proteomes" id="UP001501469"/>
    </source>
</evidence>